<keyword evidence="2" id="KW-1185">Reference proteome</keyword>
<dbReference type="VEuPathDB" id="VectorBase:ASTEI10837"/>
<evidence type="ECO:0000313" key="1">
    <source>
        <dbReference type="EnsemblMetazoa" id="ASTEI10837-PA"/>
    </source>
</evidence>
<dbReference type="EnsemblMetazoa" id="ASTEI10837-RA">
    <property type="protein sequence ID" value="ASTEI10837-PA"/>
    <property type="gene ID" value="ASTEI10837"/>
</dbReference>
<organism evidence="1 2">
    <name type="scientific">Anopheles stephensi</name>
    <name type="common">Indo-Pakistan malaria mosquito</name>
    <dbReference type="NCBI Taxonomy" id="30069"/>
    <lineage>
        <taxon>Eukaryota</taxon>
        <taxon>Metazoa</taxon>
        <taxon>Ecdysozoa</taxon>
        <taxon>Arthropoda</taxon>
        <taxon>Hexapoda</taxon>
        <taxon>Insecta</taxon>
        <taxon>Pterygota</taxon>
        <taxon>Neoptera</taxon>
        <taxon>Endopterygota</taxon>
        <taxon>Diptera</taxon>
        <taxon>Nematocera</taxon>
        <taxon>Culicoidea</taxon>
        <taxon>Culicidae</taxon>
        <taxon>Anophelinae</taxon>
        <taxon>Anopheles</taxon>
    </lineage>
</organism>
<name>A0A182YQV1_ANOST</name>
<dbReference type="AlphaFoldDB" id="A0A182YQV1"/>
<reference evidence="2" key="1">
    <citation type="journal article" date="2014" name="Genome Biol.">
        <title>Genome analysis of a major urban malaria vector mosquito, Anopheles stephensi.</title>
        <authorList>
            <person name="Jiang X."/>
            <person name="Peery A."/>
            <person name="Hall A.B."/>
            <person name="Sharma A."/>
            <person name="Chen X.G."/>
            <person name="Waterhouse R.M."/>
            <person name="Komissarov A."/>
            <person name="Riehle M.M."/>
            <person name="Shouche Y."/>
            <person name="Sharakhova M.V."/>
            <person name="Lawson D."/>
            <person name="Pakpour N."/>
            <person name="Arensburger P."/>
            <person name="Davidson V.L."/>
            <person name="Eiglmeier K."/>
            <person name="Emrich S."/>
            <person name="George P."/>
            <person name="Kennedy R.C."/>
            <person name="Mane S.P."/>
            <person name="Maslen G."/>
            <person name="Oringanje C."/>
            <person name="Qi Y."/>
            <person name="Settlage R."/>
            <person name="Tojo M."/>
            <person name="Tubio J.M."/>
            <person name="Unger M.F."/>
            <person name="Wang B."/>
            <person name="Vernick K.D."/>
            <person name="Ribeiro J.M."/>
            <person name="James A.A."/>
            <person name="Michel K."/>
            <person name="Riehle M.A."/>
            <person name="Luckhart S."/>
            <person name="Sharakhov I.V."/>
            <person name="Tu Z."/>
        </authorList>
    </citation>
    <scope>NUCLEOTIDE SEQUENCE [LARGE SCALE GENOMIC DNA]</scope>
    <source>
        <strain evidence="2">Indian</strain>
    </source>
</reference>
<accession>A0A182YQV1</accession>
<evidence type="ECO:0000313" key="2">
    <source>
        <dbReference type="Proteomes" id="UP000076408"/>
    </source>
</evidence>
<reference evidence="1" key="2">
    <citation type="submission" date="2020-05" db="UniProtKB">
        <authorList>
            <consortium name="EnsemblMetazoa"/>
        </authorList>
    </citation>
    <scope>IDENTIFICATION</scope>
    <source>
        <strain evidence="1">Indian</strain>
    </source>
</reference>
<dbReference type="Proteomes" id="UP000076408">
    <property type="component" value="Unassembled WGS sequence"/>
</dbReference>
<proteinExistence type="predicted"/>
<protein>
    <submittedName>
        <fullName evidence="1">Uncharacterized protein</fullName>
    </submittedName>
</protein>
<sequence length="45" mass="4941">MSQRVLLLFRGPLPINAAGECGVGLNWRLIAFIFIVPSTSSHTKE</sequence>